<sequence>MTYIERPASFYDKSWKEGGWKLPELIPRHDYAIAELKRLGVKTILDIGCGVGEFLSLCQDRDFICYGFDFSSVAIEICMRRNGLENVWIGNALDKKNYVGKYDAYLAIEVLEHITQDLDVIGNLKPNIPFIFSLPCWATPDGSHVRCFRSDAEIMQRYEKVVDIKSIKRFGTRRVVIASTIKRKSK</sequence>
<accession>X0W5K8</accession>
<dbReference type="AlphaFoldDB" id="X0W5K8"/>
<proteinExistence type="predicted"/>
<dbReference type="SUPFAM" id="SSF53335">
    <property type="entry name" value="S-adenosyl-L-methionine-dependent methyltransferases"/>
    <property type="match status" value="1"/>
</dbReference>
<protein>
    <recommendedName>
        <fullName evidence="2">Methyltransferase domain-containing protein</fullName>
    </recommendedName>
</protein>
<evidence type="ECO:0000313" key="1">
    <source>
        <dbReference type="EMBL" id="GAG26174.1"/>
    </source>
</evidence>
<gene>
    <name evidence="1" type="ORF">S01H1_55568</name>
</gene>
<reference evidence="1" key="1">
    <citation type="journal article" date="2014" name="Front. Microbiol.">
        <title>High frequency of phylogenetically diverse reductive dehalogenase-homologous genes in deep subseafloor sedimentary metagenomes.</title>
        <authorList>
            <person name="Kawai M."/>
            <person name="Futagami T."/>
            <person name="Toyoda A."/>
            <person name="Takaki Y."/>
            <person name="Nishi S."/>
            <person name="Hori S."/>
            <person name="Arai W."/>
            <person name="Tsubouchi T."/>
            <person name="Morono Y."/>
            <person name="Uchiyama I."/>
            <person name="Ito T."/>
            <person name="Fujiyama A."/>
            <person name="Inagaki F."/>
            <person name="Takami H."/>
        </authorList>
    </citation>
    <scope>NUCLEOTIDE SEQUENCE</scope>
    <source>
        <strain evidence="1">Expedition CK06-06</strain>
    </source>
</reference>
<dbReference type="Gene3D" id="3.40.50.150">
    <property type="entry name" value="Vaccinia Virus protein VP39"/>
    <property type="match status" value="1"/>
</dbReference>
<organism evidence="1">
    <name type="scientific">marine sediment metagenome</name>
    <dbReference type="NCBI Taxonomy" id="412755"/>
    <lineage>
        <taxon>unclassified sequences</taxon>
        <taxon>metagenomes</taxon>
        <taxon>ecological metagenomes</taxon>
    </lineage>
</organism>
<name>X0W5K8_9ZZZZ</name>
<dbReference type="InterPro" id="IPR029063">
    <property type="entry name" value="SAM-dependent_MTases_sf"/>
</dbReference>
<dbReference type="Pfam" id="PF13489">
    <property type="entry name" value="Methyltransf_23"/>
    <property type="match status" value="1"/>
</dbReference>
<dbReference type="EMBL" id="BARS01036128">
    <property type="protein sequence ID" value="GAG26174.1"/>
    <property type="molecule type" value="Genomic_DNA"/>
</dbReference>
<evidence type="ECO:0008006" key="2">
    <source>
        <dbReference type="Google" id="ProtNLM"/>
    </source>
</evidence>
<comment type="caution">
    <text evidence="1">The sequence shown here is derived from an EMBL/GenBank/DDBJ whole genome shotgun (WGS) entry which is preliminary data.</text>
</comment>